<accession>A0ABT0ZR40</accession>
<keyword evidence="2" id="KW-1185">Reference proteome</keyword>
<organism evidence="1 2">
    <name type="scientific">Fructobacillus apis</name>
    <dbReference type="NCBI Taxonomy" id="2935017"/>
    <lineage>
        <taxon>Bacteria</taxon>
        <taxon>Bacillati</taxon>
        <taxon>Bacillota</taxon>
        <taxon>Bacilli</taxon>
        <taxon>Lactobacillales</taxon>
        <taxon>Lactobacillaceae</taxon>
        <taxon>Fructobacillus</taxon>
    </lineage>
</organism>
<evidence type="ECO:0008006" key="3">
    <source>
        <dbReference type="Google" id="ProtNLM"/>
    </source>
</evidence>
<reference evidence="1 2" key="1">
    <citation type="submission" date="2022-06" db="EMBL/GenBank/DDBJ databases">
        <title>Fructobacillus taiwanensis sp. nov., isolated from the honeybee.</title>
        <authorList>
            <person name="Chen Y.-S."/>
            <person name="Wang L.-T."/>
            <person name="Lee Y.-S."/>
            <person name="Chang Y.-C."/>
            <person name="Wu H.-C."/>
            <person name="Liao C.-Y."/>
            <person name="Chen W.-H."/>
            <person name="Deng J.-N."/>
            <person name="Wang Y.-H."/>
        </authorList>
    </citation>
    <scope>NUCLEOTIDE SEQUENCE [LARGE SCALE GENOMIC DNA]</scope>
    <source>
        <strain evidence="1 2">W13</strain>
    </source>
</reference>
<sequence>MEKVINLDFGSSDVFGLAGVKEGSEAFKKQVDSQLTDEDWNGRITIRFPDSIVIIGTSFWAGFVQPIVRKIGSDGIINRVTFITSSEKLTEGLYRDLY</sequence>
<dbReference type="EMBL" id="JAMWYK010000005">
    <property type="protein sequence ID" value="MCO0832447.1"/>
    <property type="molecule type" value="Genomic_DNA"/>
</dbReference>
<comment type="caution">
    <text evidence="1">The sequence shown here is derived from an EMBL/GenBank/DDBJ whole genome shotgun (WGS) entry which is preliminary data.</text>
</comment>
<name>A0ABT0ZR40_9LACO</name>
<protein>
    <recommendedName>
        <fullName evidence="3">DUF4325 domain-containing protein</fullName>
    </recommendedName>
</protein>
<dbReference type="RefSeq" id="WP_252443620.1">
    <property type="nucleotide sequence ID" value="NZ_JAMWYK010000005.1"/>
</dbReference>
<evidence type="ECO:0000313" key="2">
    <source>
        <dbReference type="Proteomes" id="UP001523234"/>
    </source>
</evidence>
<dbReference type="Proteomes" id="UP001523234">
    <property type="component" value="Unassembled WGS sequence"/>
</dbReference>
<evidence type="ECO:0000313" key="1">
    <source>
        <dbReference type="EMBL" id="MCO0832447.1"/>
    </source>
</evidence>
<proteinExistence type="predicted"/>
<gene>
    <name evidence="1" type="ORF">NFX39_05055</name>
</gene>